<dbReference type="SUPFAM" id="SSF140453">
    <property type="entry name" value="EsxAB dimer-like"/>
    <property type="match status" value="1"/>
</dbReference>
<sequence length="241" mass="25120">MAIELPGPVVTMLQFIGVNWPNVNEDKVRELATHVREFADNVDGTHQKATTTVNNMADHYQGGSYDALVASWAHLSSSHMTDLVNTCHTVATALDAAADTIVAMKWQAIGELGALAVTFAADQAASVMTLGLAEAGMALIVDGAEQITDYLEQQLEQYIIGQVIEAAIGPLVAVVEKAVGGLAFEEVAGLLGVNGTAGPGDSFLIDPKALEDHATTMAGHAQEVSDHARALGGKVAGVDFT</sequence>
<protein>
    <submittedName>
        <fullName evidence="2">Type VII secretion system (Wss) protein ESAT-6</fullName>
    </submittedName>
</protein>
<dbReference type="InterPro" id="IPR036689">
    <property type="entry name" value="ESAT-6-like_sf"/>
</dbReference>
<gene>
    <name evidence="2" type="ORF">FHX73_1280</name>
</gene>
<name>A0A561TV29_9ACTN</name>
<organism evidence="2 3">
    <name type="scientific">Kitasatospora viridis</name>
    <dbReference type="NCBI Taxonomy" id="281105"/>
    <lineage>
        <taxon>Bacteria</taxon>
        <taxon>Bacillati</taxon>
        <taxon>Actinomycetota</taxon>
        <taxon>Actinomycetes</taxon>
        <taxon>Kitasatosporales</taxon>
        <taxon>Streptomycetaceae</taxon>
        <taxon>Kitasatospora</taxon>
    </lineage>
</organism>
<dbReference type="Proteomes" id="UP000317940">
    <property type="component" value="Unassembled WGS sequence"/>
</dbReference>
<dbReference type="Pfam" id="PF25547">
    <property type="entry name" value="WXG100_2"/>
    <property type="match status" value="1"/>
</dbReference>
<evidence type="ECO:0000313" key="3">
    <source>
        <dbReference type="Proteomes" id="UP000317940"/>
    </source>
</evidence>
<dbReference type="AlphaFoldDB" id="A0A561TV29"/>
<proteinExistence type="predicted"/>
<dbReference type="InterPro" id="IPR057746">
    <property type="entry name" value="CpnT-like_N"/>
</dbReference>
<accession>A0A561TV29</accession>
<keyword evidence="3" id="KW-1185">Reference proteome</keyword>
<dbReference type="Gene3D" id="1.10.287.1060">
    <property type="entry name" value="ESAT-6-like"/>
    <property type="match status" value="1"/>
</dbReference>
<evidence type="ECO:0000259" key="1">
    <source>
        <dbReference type="Pfam" id="PF25547"/>
    </source>
</evidence>
<comment type="caution">
    <text evidence="2">The sequence shown here is derived from an EMBL/GenBank/DDBJ whole genome shotgun (WGS) entry which is preliminary data.</text>
</comment>
<feature type="domain" description="Outer membrane channel protein CpnT-like N-terminal" evidence="1">
    <location>
        <begin position="18"/>
        <end position="135"/>
    </location>
</feature>
<evidence type="ECO:0000313" key="2">
    <source>
        <dbReference type="EMBL" id="TWF90968.1"/>
    </source>
</evidence>
<dbReference type="RefSeq" id="WP_145908627.1">
    <property type="nucleotide sequence ID" value="NZ_BAAAMZ010000002.1"/>
</dbReference>
<dbReference type="OrthoDB" id="9111418at2"/>
<reference evidence="2 3" key="1">
    <citation type="submission" date="2019-06" db="EMBL/GenBank/DDBJ databases">
        <title>Sequencing the genomes of 1000 actinobacteria strains.</title>
        <authorList>
            <person name="Klenk H.-P."/>
        </authorList>
    </citation>
    <scope>NUCLEOTIDE SEQUENCE [LARGE SCALE GENOMIC DNA]</scope>
    <source>
        <strain evidence="2 3">DSM 44826</strain>
    </source>
</reference>
<dbReference type="EMBL" id="VIWT01000002">
    <property type="protein sequence ID" value="TWF90968.1"/>
    <property type="molecule type" value="Genomic_DNA"/>
</dbReference>